<sequence length="90" mass="10447">MMLSIYTQIFIIAYCILIQQEGNFLRTEDARQEEIGSRKSELRRQKAFMQKAERGNRERGQTNNNCRGVFLTISVDKSPAFLDKPAPTNY</sequence>
<reference evidence="1 2" key="1">
    <citation type="submission" date="2016-11" db="EMBL/GenBank/DDBJ databases">
        <title>Draft Genome Sequences of Nine Cyanobacterial Strains from Diverse Habitats.</title>
        <authorList>
            <person name="Zhu T."/>
            <person name="Hou S."/>
            <person name="Lu X."/>
            <person name="Hess W.R."/>
        </authorList>
    </citation>
    <scope>NUCLEOTIDE SEQUENCE [LARGE SCALE GENOMIC DNA]</scope>
    <source>
        <strain evidence="1 2">NIES-593</strain>
    </source>
</reference>
<accession>A0A1U7HJN3</accession>
<dbReference type="AlphaFoldDB" id="A0A1U7HJN3"/>
<keyword evidence="2" id="KW-1185">Reference proteome</keyword>
<dbReference type="Proteomes" id="UP000186868">
    <property type="component" value="Unassembled WGS sequence"/>
</dbReference>
<evidence type="ECO:0000313" key="2">
    <source>
        <dbReference type="Proteomes" id="UP000186868"/>
    </source>
</evidence>
<name>A0A1U7HJN3_9CYAN</name>
<protein>
    <submittedName>
        <fullName evidence="1">Uncharacterized protein</fullName>
    </submittedName>
</protein>
<comment type="caution">
    <text evidence="1">The sequence shown here is derived from an EMBL/GenBank/DDBJ whole genome shotgun (WGS) entry which is preliminary data.</text>
</comment>
<gene>
    <name evidence="1" type="ORF">NIES593_08875</name>
</gene>
<organism evidence="1 2">
    <name type="scientific">Hydrococcus rivularis NIES-593</name>
    <dbReference type="NCBI Taxonomy" id="1921803"/>
    <lineage>
        <taxon>Bacteria</taxon>
        <taxon>Bacillati</taxon>
        <taxon>Cyanobacteriota</taxon>
        <taxon>Cyanophyceae</taxon>
        <taxon>Pleurocapsales</taxon>
        <taxon>Hydrococcaceae</taxon>
        <taxon>Hydrococcus</taxon>
    </lineage>
</organism>
<proteinExistence type="predicted"/>
<dbReference type="EMBL" id="MRCB01000008">
    <property type="protein sequence ID" value="OKH23764.1"/>
    <property type="molecule type" value="Genomic_DNA"/>
</dbReference>
<evidence type="ECO:0000313" key="1">
    <source>
        <dbReference type="EMBL" id="OKH23764.1"/>
    </source>
</evidence>
<dbReference type="STRING" id="1921803.NIES593_08875"/>